<evidence type="ECO:0000256" key="1">
    <source>
        <dbReference type="ARBA" id="ARBA00022801"/>
    </source>
</evidence>
<proteinExistence type="predicted"/>
<feature type="domain" description="Isochorismatase-like" evidence="2">
    <location>
        <begin position="22"/>
        <end position="217"/>
    </location>
</feature>
<dbReference type="InterPro" id="IPR000868">
    <property type="entry name" value="Isochorismatase-like_dom"/>
</dbReference>
<dbReference type="SUPFAM" id="SSF52499">
    <property type="entry name" value="Isochorismatase-like hydrolases"/>
    <property type="match status" value="1"/>
</dbReference>
<accession>A0A7Y9EBX2</accession>
<protein>
    <submittedName>
        <fullName evidence="3">Nicotinamidase-related amidase</fullName>
    </submittedName>
</protein>
<dbReference type="AlphaFoldDB" id="A0A7Y9EBX2"/>
<dbReference type="PANTHER" id="PTHR43540:SF6">
    <property type="entry name" value="ISOCHORISMATASE-LIKE DOMAIN-CONTAINING PROTEIN"/>
    <property type="match status" value="1"/>
</dbReference>
<dbReference type="Proteomes" id="UP000529783">
    <property type="component" value="Unassembled WGS sequence"/>
</dbReference>
<dbReference type="EMBL" id="JACCBA010000001">
    <property type="protein sequence ID" value="NYD44641.1"/>
    <property type="molecule type" value="Genomic_DNA"/>
</dbReference>
<evidence type="ECO:0000313" key="4">
    <source>
        <dbReference type="Proteomes" id="UP000529783"/>
    </source>
</evidence>
<dbReference type="GO" id="GO:0016787">
    <property type="term" value="F:hydrolase activity"/>
    <property type="evidence" value="ECO:0007669"/>
    <property type="project" value="UniProtKB-KW"/>
</dbReference>
<comment type="caution">
    <text evidence="3">The sequence shown here is derived from an EMBL/GenBank/DDBJ whole genome shotgun (WGS) entry which is preliminary data.</text>
</comment>
<keyword evidence="1" id="KW-0378">Hydrolase</keyword>
<dbReference type="Pfam" id="PF00857">
    <property type="entry name" value="Isochorismatase"/>
    <property type="match status" value="1"/>
</dbReference>
<dbReference type="InterPro" id="IPR050272">
    <property type="entry name" value="Isochorismatase-like_hydrls"/>
</dbReference>
<evidence type="ECO:0000259" key="2">
    <source>
        <dbReference type="Pfam" id="PF00857"/>
    </source>
</evidence>
<dbReference type="CDD" id="cd00431">
    <property type="entry name" value="cysteine_hydrolases"/>
    <property type="match status" value="1"/>
</dbReference>
<reference evidence="3 4" key="1">
    <citation type="submission" date="2020-07" db="EMBL/GenBank/DDBJ databases">
        <title>Sequencing the genomes of 1000 actinobacteria strains.</title>
        <authorList>
            <person name="Klenk H.-P."/>
        </authorList>
    </citation>
    <scope>NUCLEOTIDE SEQUENCE [LARGE SCALE GENOMIC DNA]</scope>
    <source>
        <strain evidence="3 4">DSM 40398</strain>
    </source>
</reference>
<organism evidence="3 4">
    <name type="scientific">Actinomadura luteofluorescens</name>
    <dbReference type="NCBI Taxonomy" id="46163"/>
    <lineage>
        <taxon>Bacteria</taxon>
        <taxon>Bacillati</taxon>
        <taxon>Actinomycetota</taxon>
        <taxon>Actinomycetes</taxon>
        <taxon>Streptosporangiales</taxon>
        <taxon>Thermomonosporaceae</taxon>
        <taxon>Actinomadura</taxon>
    </lineage>
</organism>
<sequence>MIEIHGRRVPTTLEEIVDPAVTCLVVIDMQNDLCSPRGVFARNGSDVGAYEKITPALAALIASARAAGTLVVFVKITTRPDHAMQSPAQLYFEWRIQSGYPGWEGPGFQYCVEGTWGNEVLPELDCRPEDLVVEKYRSSAFAGTALDLLLRSNGITTVVATGCTTEGCLDSTVRDAGFLDYFTVVPRDCVASDRADLHAAAMTILEAYRADVVDSADLRAVWDGRSPA</sequence>
<dbReference type="InterPro" id="IPR036380">
    <property type="entry name" value="Isochorismatase-like_sf"/>
</dbReference>
<dbReference type="RefSeq" id="WP_179842195.1">
    <property type="nucleotide sequence ID" value="NZ_JACCBA010000001.1"/>
</dbReference>
<evidence type="ECO:0000313" key="3">
    <source>
        <dbReference type="EMBL" id="NYD44641.1"/>
    </source>
</evidence>
<gene>
    <name evidence="3" type="ORF">BJY14_000624</name>
</gene>
<dbReference type="PANTHER" id="PTHR43540">
    <property type="entry name" value="PEROXYUREIDOACRYLATE/UREIDOACRYLATE AMIDOHYDROLASE-RELATED"/>
    <property type="match status" value="1"/>
</dbReference>
<keyword evidence="4" id="KW-1185">Reference proteome</keyword>
<name>A0A7Y9EBX2_9ACTN</name>
<dbReference type="Gene3D" id="3.40.50.850">
    <property type="entry name" value="Isochorismatase-like"/>
    <property type="match status" value="1"/>
</dbReference>